<protein>
    <submittedName>
        <fullName evidence="2">Uncharacterized protein</fullName>
    </submittedName>
</protein>
<feature type="compositionally biased region" description="Basic residues" evidence="1">
    <location>
        <begin position="268"/>
        <end position="278"/>
    </location>
</feature>
<dbReference type="EMBL" id="KN847334">
    <property type="protein sequence ID" value="KIW44631.1"/>
    <property type="molecule type" value="Genomic_DNA"/>
</dbReference>
<accession>A0A0D2AXT1</accession>
<keyword evidence="3" id="KW-1185">Reference proteome</keyword>
<dbReference type="OrthoDB" id="5206740at2759"/>
<name>A0A0D2AXT1_9EURO</name>
<reference evidence="2 3" key="1">
    <citation type="submission" date="2015-01" db="EMBL/GenBank/DDBJ databases">
        <title>The Genome Sequence of Exophiala oligosperma CBS72588.</title>
        <authorList>
            <consortium name="The Broad Institute Genomics Platform"/>
            <person name="Cuomo C."/>
            <person name="de Hoog S."/>
            <person name="Gorbushina A."/>
            <person name="Stielow B."/>
            <person name="Teixiera M."/>
            <person name="Abouelleil A."/>
            <person name="Chapman S.B."/>
            <person name="Priest M."/>
            <person name="Young S.K."/>
            <person name="Wortman J."/>
            <person name="Nusbaum C."/>
            <person name="Birren B."/>
        </authorList>
    </citation>
    <scope>NUCLEOTIDE SEQUENCE [LARGE SCALE GENOMIC DNA]</scope>
    <source>
        <strain evidence="2 3">CBS 72588</strain>
    </source>
</reference>
<evidence type="ECO:0000256" key="1">
    <source>
        <dbReference type="SAM" id="MobiDB-lite"/>
    </source>
</evidence>
<dbReference type="AlphaFoldDB" id="A0A0D2AXT1"/>
<feature type="compositionally biased region" description="Basic and acidic residues" evidence="1">
    <location>
        <begin position="224"/>
        <end position="237"/>
    </location>
</feature>
<organism evidence="2 3">
    <name type="scientific">Exophiala oligosperma</name>
    <dbReference type="NCBI Taxonomy" id="215243"/>
    <lineage>
        <taxon>Eukaryota</taxon>
        <taxon>Fungi</taxon>
        <taxon>Dikarya</taxon>
        <taxon>Ascomycota</taxon>
        <taxon>Pezizomycotina</taxon>
        <taxon>Eurotiomycetes</taxon>
        <taxon>Chaetothyriomycetidae</taxon>
        <taxon>Chaetothyriales</taxon>
        <taxon>Herpotrichiellaceae</taxon>
        <taxon>Exophiala</taxon>
    </lineage>
</organism>
<dbReference type="Proteomes" id="UP000053342">
    <property type="component" value="Unassembled WGS sequence"/>
</dbReference>
<feature type="region of interest" description="Disordered" evidence="1">
    <location>
        <begin position="97"/>
        <end position="126"/>
    </location>
</feature>
<feature type="compositionally biased region" description="Basic and acidic residues" evidence="1">
    <location>
        <begin position="255"/>
        <end position="264"/>
    </location>
</feature>
<gene>
    <name evidence="2" type="ORF">PV06_03086</name>
</gene>
<dbReference type="RefSeq" id="XP_016264847.1">
    <property type="nucleotide sequence ID" value="XM_016403842.1"/>
</dbReference>
<proteinExistence type="predicted"/>
<dbReference type="STRING" id="215243.A0A0D2AXT1"/>
<dbReference type="HOGENOM" id="CLU_068278_0_0_1"/>
<sequence>MLTISMPASAPHLFSPIDLAPSSVLRPNDALTPVPMSSENQARRPKLSLQTSNLTPTFHASSGPVDMANKLSTTTPTTFNTFNNAFDLTFRPSPIISGSSPVTAKRSQQKSIQRSSSPAATSETPYNLSLPLGVRSILKNSPLLPYGRRYSTCSTSASPALPVPGRRVFFPAPKKVAFRSNLEEEIVTKEYILRHVDLSSSSEETNSSETEDSSSGSMDEADEVKEALSIKVDEYAGRGRRKRKGRPISETSMEATDRGRDGRSRSTSARRSKRKKRRWEWTLPPVQVGSLNPNGNKEEGTSTVHDSVELGTGDVQDILPKSRSVGGDNEATTL</sequence>
<feature type="compositionally biased region" description="Polar residues" evidence="1">
    <location>
        <begin position="48"/>
        <end position="60"/>
    </location>
</feature>
<feature type="compositionally biased region" description="Low complexity" evidence="1">
    <location>
        <begin position="105"/>
        <end position="117"/>
    </location>
</feature>
<evidence type="ECO:0000313" key="3">
    <source>
        <dbReference type="Proteomes" id="UP000053342"/>
    </source>
</evidence>
<feature type="compositionally biased region" description="Low complexity" evidence="1">
    <location>
        <begin position="199"/>
        <end position="218"/>
    </location>
</feature>
<feature type="region of interest" description="Disordered" evidence="1">
    <location>
        <begin position="30"/>
        <end position="62"/>
    </location>
</feature>
<evidence type="ECO:0000313" key="2">
    <source>
        <dbReference type="EMBL" id="KIW44631.1"/>
    </source>
</evidence>
<dbReference type="GeneID" id="27355160"/>
<feature type="compositionally biased region" description="Polar residues" evidence="1">
    <location>
        <begin position="289"/>
        <end position="305"/>
    </location>
</feature>
<feature type="region of interest" description="Disordered" evidence="1">
    <location>
        <begin position="198"/>
        <end position="334"/>
    </location>
</feature>
<dbReference type="VEuPathDB" id="FungiDB:PV06_03086"/>